<organism evidence="2 3">
    <name type="scientific">Pantoea rodasii</name>
    <dbReference type="NCBI Taxonomy" id="1076549"/>
    <lineage>
        <taxon>Bacteria</taxon>
        <taxon>Pseudomonadati</taxon>
        <taxon>Pseudomonadota</taxon>
        <taxon>Gammaproteobacteria</taxon>
        <taxon>Enterobacterales</taxon>
        <taxon>Erwiniaceae</taxon>
        <taxon>Pantoea</taxon>
    </lineage>
</organism>
<accession>A0A0B1R9C9</accession>
<evidence type="ECO:0000313" key="3">
    <source>
        <dbReference type="Proteomes" id="UP000030853"/>
    </source>
</evidence>
<evidence type="ECO:0000313" key="2">
    <source>
        <dbReference type="EMBL" id="KHJ69229.1"/>
    </source>
</evidence>
<sequence>MTPGYTGVTKTSFQDHSWPRSALQGGAPQADHAVGVPQARGLKRMPERVKRANKADSAGLSQFDTPRAMHFLERGASAPHRVVVFTAHVLILLSAAPD</sequence>
<dbReference type="AlphaFoldDB" id="A0A0B1R9C9"/>
<name>A0A0B1R9C9_9GAMM</name>
<feature type="compositionally biased region" description="Basic and acidic residues" evidence="1">
    <location>
        <begin position="44"/>
        <end position="54"/>
    </location>
</feature>
<proteinExistence type="predicted"/>
<protein>
    <submittedName>
        <fullName evidence="2">Uncharacterized protein</fullName>
    </submittedName>
</protein>
<evidence type="ECO:0000256" key="1">
    <source>
        <dbReference type="SAM" id="MobiDB-lite"/>
    </source>
</evidence>
<dbReference type="Proteomes" id="UP000030853">
    <property type="component" value="Unassembled WGS sequence"/>
</dbReference>
<dbReference type="EMBL" id="JTJJ01000019">
    <property type="protein sequence ID" value="KHJ69229.1"/>
    <property type="molecule type" value="Genomic_DNA"/>
</dbReference>
<gene>
    <name evidence="2" type="ORF">QU24_04705</name>
</gene>
<comment type="caution">
    <text evidence="2">The sequence shown here is derived from an EMBL/GenBank/DDBJ whole genome shotgun (WGS) entry which is preliminary data.</text>
</comment>
<feature type="region of interest" description="Disordered" evidence="1">
    <location>
        <begin position="1"/>
        <end position="60"/>
    </location>
</feature>
<reference evidence="2 3" key="1">
    <citation type="submission" date="2014-11" db="EMBL/GenBank/DDBJ databases">
        <title>Genome sequencing of Pantoea rodasii ND03.</title>
        <authorList>
            <person name="Muhamad Yunos N.Y."/>
            <person name="Chan K.-G."/>
        </authorList>
    </citation>
    <scope>NUCLEOTIDE SEQUENCE [LARGE SCALE GENOMIC DNA]</scope>
    <source>
        <strain evidence="2 3">ND03</strain>
    </source>
</reference>